<dbReference type="InterPro" id="IPR039298">
    <property type="entry name" value="ACOT13"/>
</dbReference>
<proteinExistence type="inferred from homology"/>
<evidence type="ECO:0000259" key="3">
    <source>
        <dbReference type="Pfam" id="PF03061"/>
    </source>
</evidence>
<dbReference type="OrthoDB" id="46529at2759"/>
<dbReference type="PANTHER" id="PTHR21660:SF1">
    <property type="entry name" value="ACYL-COENZYME A THIOESTERASE 13"/>
    <property type="match status" value="1"/>
</dbReference>
<sequence>MAPQHVENVTQWMKGASRLAHGADEDGPGFMPSCFDSKCVEADEDSAVFEYTVKKTDCNFSGTFHGGAIATLVDNLSTAAMFTRDRKHLRYGGVSTDLHVTYVAAAPLGMTVLLKIQVHKVGAGLANLTAVMTDKATGRVLATASHTKFNTDSRMGGSKL</sequence>
<dbReference type="Gene3D" id="3.10.129.10">
    <property type="entry name" value="Hotdog Thioesterase"/>
    <property type="match status" value="1"/>
</dbReference>
<dbReference type="GO" id="GO:0047617">
    <property type="term" value="F:fatty acyl-CoA hydrolase activity"/>
    <property type="evidence" value="ECO:0007669"/>
    <property type="project" value="InterPro"/>
</dbReference>
<evidence type="ECO:0000256" key="2">
    <source>
        <dbReference type="ARBA" id="ARBA00022801"/>
    </source>
</evidence>
<feature type="domain" description="Thioesterase" evidence="3">
    <location>
        <begin position="62"/>
        <end position="135"/>
    </location>
</feature>
<dbReference type="PANTHER" id="PTHR21660">
    <property type="entry name" value="THIOESTERASE SUPERFAMILY MEMBER-RELATED"/>
    <property type="match status" value="1"/>
</dbReference>
<dbReference type="SUPFAM" id="SSF54637">
    <property type="entry name" value="Thioesterase/thiol ester dehydrase-isomerase"/>
    <property type="match status" value="1"/>
</dbReference>
<dbReference type="AlphaFoldDB" id="A0A9P8CX23"/>
<protein>
    <recommendedName>
        <fullName evidence="3">Thioesterase domain-containing protein</fullName>
    </recommendedName>
</protein>
<comment type="caution">
    <text evidence="4">The sequence shown here is derived from an EMBL/GenBank/DDBJ whole genome shotgun (WGS) entry which is preliminary data.</text>
</comment>
<evidence type="ECO:0000313" key="5">
    <source>
        <dbReference type="Proteomes" id="UP000717515"/>
    </source>
</evidence>
<dbReference type="Proteomes" id="UP000717515">
    <property type="component" value="Unassembled WGS sequence"/>
</dbReference>
<dbReference type="InterPro" id="IPR006683">
    <property type="entry name" value="Thioestr_dom"/>
</dbReference>
<name>A0A9P8CX23_MORAP</name>
<dbReference type="EMBL" id="JAIFTL010000127">
    <property type="protein sequence ID" value="KAG9322837.1"/>
    <property type="molecule type" value="Genomic_DNA"/>
</dbReference>
<reference evidence="4" key="1">
    <citation type="submission" date="2021-07" db="EMBL/GenBank/DDBJ databases">
        <title>Draft genome of Mortierella alpina, strain LL118, isolated from an aspen leaf litter sample.</title>
        <authorList>
            <person name="Yang S."/>
            <person name="Vinatzer B.A."/>
        </authorList>
    </citation>
    <scope>NUCLEOTIDE SEQUENCE</scope>
    <source>
        <strain evidence="4">LL118</strain>
    </source>
</reference>
<dbReference type="CDD" id="cd03443">
    <property type="entry name" value="PaaI_thioesterase"/>
    <property type="match status" value="1"/>
</dbReference>
<evidence type="ECO:0000256" key="1">
    <source>
        <dbReference type="ARBA" id="ARBA00008324"/>
    </source>
</evidence>
<dbReference type="Pfam" id="PF03061">
    <property type="entry name" value="4HBT"/>
    <property type="match status" value="1"/>
</dbReference>
<evidence type="ECO:0000313" key="4">
    <source>
        <dbReference type="EMBL" id="KAG9322837.1"/>
    </source>
</evidence>
<organism evidence="4 5">
    <name type="scientific">Mortierella alpina</name>
    <name type="common">Oleaginous fungus</name>
    <name type="synonym">Mortierella renispora</name>
    <dbReference type="NCBI Taxonomy" id="64518"/>
    <lineage>
        <taxon>Eukaryota</taxon>
        <taxon>Fungi</taxon>
        <taxon>Fungi incertae sedis</taxon>
        <taxon>Mucoromycota</taxon>
        <taxon>Mortierellomycotina</taxon>
        <taxon>Mortierellomycetes</taxon>
        <taxon>Mortierellales</taxon>
        <taxon>Mortierellaceae</taxon>
        <taxon>Mortierella</taxon>
    </lineage>
</organism>
<gene>
    <name evidence="4" type="ORF">KVV02_008780</name>
</gene>
<keyword evidence="2" id="KW-0378">Hydrolase</keyword>
<accession>A0A9P8CX23</accession>
<comment type="similarity">
    <text evidence="1">Belongs to the thioesterase PaaI family.</text>
</comment>
<dbReference type="InterPro" id="IPR029069">
    <property type="entry name" value="HotDog_dom_sf"/>
</dbReference>